<dbReference type="EMBL" id="JARJCW010000030">
    <property type="protein sequence ID" value="KAJ7209512.1"/>
    <property type="molecule type" value="Genomic_DNA"/>
</dbReference>
<accession>A0AAD6VGU3</accession>
<dbReference type="InterPro" id="IPR009006">
    <property type="entry name" value="Ala_racemase/Decarboxylase_C"/>
</dbReference>
<organism evidence="11 12">
    <name type="scientific">Mycena pura</name>
    <dbReference type="NCBI Taxonomy" id="153505"/>
    <lineage>
        <taxon>Eukaryota</taxon>
        <taxon>Fungi</taxon>
        <taxon>Dikarya</taxon>
        <taxon>Basidiomycota</taxon>
        <taxon>Agaricomycotina</taxon>
        <taxon>Agaricomycetes</taxon>
        <taxon>Agaricomycetidae</taxon>
        <taxon>Agaricales</taxon>
        <taxon>Marasmiineae</taxon>
        <taxon>Mycenaceae</taxon>
        <taxon>Mycena</taxon>
    </lineage>
</organism>
<evidence type="ECO:0000256" key="9">
    <source>
        <dbReference type="PIRSR" id="PIRSR600183-50"/>
    </source>
</evidence>
<comment type="similarity">
    <text evidence="2">Belongs to the Orn/Lys/Arg decarboxylase class-II family.</text>
</comment>
<dbReference type="InterPro" id="IPR002433">
    <property type="entry name" value="Orn_de-COase"/>
</dbReference>
<evidence type="ECO:0000313" key="12">
    <source>
        <dbReference type="Proteomes" id="UP001219525"/>
    </source>
</evidence>
<comment type="cofactor">
    <cofactor evidence="1 9">
        <name>pyridoxal 5'-phosphate</name>
        <dbReference type="ChEBI" id="CHEBI:597326"/>
    </cofactor>
</comment>
<feature type="modified residue" description="N6-(pyridoxal phosphate)lysine" evidence="9">
    <location>
        <position position="108"/>
    </location>
</feature>
<evidence type="ECO:0000313" key="11">
    <source>
        <dbReference type="EMBL" id="KAJ7209512.1"/>
    </source>
</evidence>
<evidence type="ECO:0000259" key="10">
    <source>
        <dbReference type="Pfam" id="PF02784"/>
    </source>
</evidence>
<evidence type="ECO:0000256" key="8">
    <source>
        <dbReference type="ARBA" id="ARBA00049127"/>
    </source>
</evidence>
<dbReference type="InterPro" id="IPR022653">
    <property type="entry name" value="De-COase2_pyr-phos_BS"/>
</dbReference>
<comment type="pathway">
    <text evidence="5">Amine and polyamine biosynthesis; putrescine biosynthesis via L-ornithine pathway; putrescine from L-ornithine: step 1/1.</text>
</comment>
<dbReference type="EC" id="4.1.1.17" evidence="6"/>
<dbReference type="PANTHER" id="PTHR11482">
    <property type="entry name" value="ARGININE/DIAMINOPIMELATE/ORNITHINE DECARBOXYLASE"/>
    <property type="match status" value="1"/>
</dbReference>
<dbReference type="Gene3D" id="2.40.37.10">
    <property type="entry name" value="Lyase, Ornithine Decarboxylase, Chain A, domain 1"/>
    <property type="match status" value="1"/>
</dbReference>
<proteinExistence type="inferred from homology"/>
<dbReference type="PROSITE" id="PS00878">
    <property type="entry name" value="ODR_DC_2_1"/>
    <property type="match status" value="1"/>
</dbReference>
<name>A0AAD6VGU3_9AGAR</name>
<keyword evidence="3 9" id="KW-0663">Pyridoxal phosphate</keyword>
<comment type="subunit">
    <text evidence="7">Homodimer. Only the dimer is catalytically active, as the active sites are constructed of residues from both monomers.</text>
</comment>
<dbReference type="InterPro" id="IPR000183">
    <property type="entry name" value="Orn/DAP/Arg_de-COase"/>
</dbReference>
<sequence length="474" mass="51218">MSQVRVLSVNPIDFSTTGFSSSRTPSPLDYCPDDDLTLPNDDDIFSTLPPLLHGHPDVHLRNGVLTADSNTGPDAERAFFVADISQVYKQHLRWSSCLPEIQPFYAVKCNPDPYVLRLLAALGAGFDCASNGEICQVLDIGGIDPSRIIFANPCKAVSFVRNAAKMDVHMMTFDNIDELYKIARAHPAAQLVLRILTDDTKSLCQLGIKFGAPLAVVPALLAKAKELGLSVIGVSFHVGSGCYEPSVYTDAIRRARAAFDMGVDAGFHFSLLDVGGGFEDALFEQAASFLTDAIDTYFVDRSGLKIIAEPGRFYVSKAFNLATNIIARRAPLGETVATGSSEQPAVMYYINDGVYGAFNCLLFDHQVVHPYVLSMGCSFHVAASEPLQTSSVWGPTCDSIDCVCPSVQLPLALRAGDWLGFANMGAYTVCAASQFNGFQVSKTIYTTGGFRPTEVRALLAKFASEIRVETTADV</sequence>
<dbReference type="CDD" id="cd00622">
    <property type="entry name" value="PLPDE_III_ODC"/>
    <property type="match status" value="1"/>
</dbReference>
<reference evidence="11" key="1">
    <citation type="submission" date="2023-03" db="EMBL/GenBank/DDBJ databases">
        <title>Massive genome expansion in bonnet fungi (Mycena s.s.) driven by repeated elements and novel gene families across ecological guilds.</title>
        <authorList>
            <consortium name="Lawrence Berkeley National Laboratory"/>
            <person name="Harder C.B."/>
            <person name="Miyauchi S."/>
            <person name="Viragh M."/>
            <person name="Kuo A."/>
            <person name="Thoen E."/>
            <person name="Andreopoulos B."/>
            <person name="Lu D."/>
            <person name="Skrede I."/>
            <person name="Drula E."/>
            <person name="Henrissat B."/>
            <person name="Morin E."/>
            <person name="Kohler A."/>
            <person name="Barry K."/>
            <person name="LaButti K."/>
            <person name="Morin E."/>
            <person name="Salamov A."/>
            <person name="Lipzen A."/>
            <person name="Mereny Z."/>
            <person name="Hegedus B."/>
            <person name="Baldrian P."/>
            <person name="Stursova M."/>
            <person name="Weitz H."/>
            <person name="Taylor A."/>
            <person name="Grigoriev I.V."/>
            <person name="Nagy L.G."/>
            <person name="Martin F."/>
            <person name="Kauserud H."/>
        </authorList>
    </citation>
    <scope>NUCLEOTIDE SEQUENCE</scope>
    <source>
        <strain evidence="11">9144</strain>
    </source>
</reference>
<keyword evidence="4" id="KW-0456">Lyase</keyword>
<evidence type="ECO:0000256" key="6">
    <source>
        <dbReference type="ARBA" id="ARBA00034138"/>
    </source>
</evidence>
<dbReference type="FunFam" id="3.20.20.10:FF:000005">
    <property type="entry name" value="Ornithine decarboxylase"/>
    <property type="match status" value="1"/>
</dbReference>
<dbReference type="PANTHER" id="PTHR11482:SF6">
    <property type="entry name" value="ORNITHINE DECARBOXYLASE 1-RELATED"/>
    <property type="match status" value="1"/>
</dbReference>
<evidence type="ECO:0000256" key="7">
    <source>
        <dbReference type="ARBA" id="ARBA00046672"/>
    </source>
</evidence>
<dbReference type="Gene3D" id="3.20.20.10">
    <property type="entry name" value="Alanine racemase"/>
    <property type="match status" value="1"/>
</dbReference>
<dbReference type="InterPro" id="IPR029066">
    <property type="entry name" value="PLP-binding_barrel"/>
</dbReference>
<protein>
    <recommendedName>
        <fullName evidence="6">ornithine decarboxylase</fullName>
        <ecNumber evidence="6">4.1.1.17</ecNumber>
    </recommendedName>
</protein>
<evidence type="ECO:0000256" key="2">
    <source>
        <dbReference type="ARBA" id="ARBA00008872"/>
    </source>
</evidence>
<dbReference type="PRINTS" id="PR01179">
    <property type="entry name" value="ODADCRBXLASE"/>
</dbReference>
<evidence type="ECO:0000256" key="5">
    <source>
        <dbReference type="ARBA" id="ARBA00034115"/>
    </source>
</evidence>
<dbReference type="SUPFAM" id="SSF51419">
    <property type="entry name" value="PLP-binding barrel"/>
    <property type="match status" value="1"/>
</dbReference>
<evidence type="ECO:0000256" key="3">
    <source>
        <dbReference type="ARBA" id="ARBA00022898"/>
    </source>
</evidence>
<dbReference type="InterPro" id="IPR022644">
    <property type="entry name" value="De-COase2_N"/>
</dbReference>
<feature type="active site" description="Proton donor" evidence="9">
    <location>
        <position position="397"/>
    </location>
</feature>
<evidence type="ECO:0000256" key="1">
    <source>
        <dbReference type="ARBA" id="ARBA00001933"/>
    </source>
</evidence>
<keyword evidence="12" id="KW-1185">Reference proteome</keyword>
<dbReference type="SUPFAM" id="SSF50621">
    <property type="entry name" value="Alanine racemase C-terminal domain-like"/>
    <property type="match status" value="1"/>
</dbReference>
<dbReference type="PRINTS" id="PR01182">
    <property type="entry name" value="ORNDCRBXLASE"/>
</dbReference>
<dbReference type="GO" id="GO:0033387">
    <property type="term" value="P:putrescine biosynthetic process from arginine, via ornithine"/>
    <property type="evidence" value="ECO:0007669"/>
    <property type="project" value="TreeGrafter"/>
</dbReference>
<comment type="catalytic activity">
    <reaction evidence="8">
        <text>L-ornithine + H(+) = putrescine + CO2</text>
        <dbReference type="Rhea" id="RHEA:22964"/>
        <dbReference type="ChEBI" id="CHEBI:15378"/>
        <dbReference type="ChEBI" id="CHEBI:16526"/>
        <dbReference type="ChEBI" id="CHEBI:46911"/>
        <dbReference type="ChEBI" id="CHEBI:326268"/>
        <dbReference type="EC" id="4.1.1.17"/>
    </reaction>
</comment>
<dbReference type="Pfam" id="PF02784">
    <property type="entry name" value="Orn_Arg_deC_N"/>
    <property type="match status" value="1"/>
</dbReference>
<evidence type="ECO:0000256" key="4">
    <source>
        <dbReference type="ARBA" id="ARBA00023239"/>
    </source>
</evidence>
<feature type="domain" description="Orn/DAP/Arg decarboxylase 2 N-terminal" evidence="10">
    <location>
        <begin position="85"/>
        <end position="316"/>
    </location>
</feature>
<dbReference type="AlphaFoldDB" id="A0AAD6VGU3"/>
<dbReference type="GO" id="GO:0004586">
    <property type="term" value="F:ornithine decarboxylase activity"/>
    <property type="evidence" value="ECO:0007669"/>
    <property type="project" value="UniProtKB-EC"/>
</dbReference>
<gene>
    <name evidence="11" type="ORF">GGX14DRAFT_630486</name>
</gene>
<comment type="caution">
    <text evidence="11">The sequence shown here is derived from an EMBL/GenBank/DDBJ whole genome shotgun (WGS) entry which is preliminary data.</text>
</comment>
<dbReference type="Proteomes" id="UP001219525">
    <property type="component" value="Unassembled WGS sequence"/>
</dbReference>
<dbReference type="GO" id="GO:0005737">
    <property type="term" value="C:cytoplasm"/>
    <property type="evidence" value="ECO:0007669"/>
    <property type="project" value="TreeGrafter"/>
</dbReference>